<reference evidence="1" key="1">
    <citation type="submission" date="2020-09" db="EMBL/GenBank/DDBJ databases">
        <title>Draft Genome Sequence of Paenibacillus sp. WST5.</title>
        <authorList>
            <person name="Bao Z."/>
        </authorList>
    </citation>
    <scope>NUCLEOTIDE SEQUENCE</scope>
    <source>
        <strain evidence="1">WST5</strain>
    </source>
</reference>
<evidence type="ECO:0000313" key="1">
    <source>
        <dbReference type="EMBL" id="MBD0378896.1"/>
    </source>
</evidence>
<proteinExistence type="predicted"/>
<name>A0A926QGX0_9BACL</name>
<dbReference type="RefSeq" id="WP_188172702.1">
    <property type="nucleotide sequence ID" value="NZ_JACVVD010000001.1"/>
</dbReference>
<gene>
    <name evidence="1" type="ORF">ICC18_02015</name>
</gene>
<dbReference type="Proteomes" id="UP000650466">
    <property type="component" value="Unassembled WGS sequence"/>
</dbReference>
<comment type="caution">
    <text evidence="1">The sequence shown here is derived from an EMBL/GenBank/DDBJ whole genome shotgun (WGS) entry which is preliminary data.</text>
</comment>
<accession>A0A926QGX0</accession>
<organism evidence="1 2">
    <name type="scientific">Paenibacillus sedimenti</name>
    <dbReference type="NCBI Taxonomy" id="2770274"/>
    <lineage>
        <taxon>Bacteria</taxon>
        <taxon>Bacillati</taxon>
        <taxon>Bacillota</taxon>
        <taxon>Bacilli</taxon>
        <taxon>Bacillales</taxon>
        <taxon>Paenibacillaceae</taxon>
        <taxon>Paenibacillus</taxon>
    </lineage>
</organism>
<protein>
    <submittedName>
        <fullName evidence="1">Uncharacterized protein</fullName>
    </submittedName>
</protein>
<dbReference type="EMBL" id="JACVVD010000001">
    <property type="protein sequence ID" value="MBD0378896.1"/>
    <property type="molecule type" value="Genomic_DNA"/>
</dbReference>
<evidence type="ECO:0000313" key="2">
    <source>
        <dbReference type="Proteomes" id="UP000650466"/>
    </source>
</evidence>
<sequence>MSILHRKRKCKRVRPGQALPLANVNSLRITSVRALRLYRKIATDSAFAARLAALLKDQLSTLEVEKLIQTLYTRRISVTELGGFFVCFTSPRPTNCFGTFPFALRTPAPNAAQLRTIALAMIPLYLRISLDRVYAARLVRAINTNNSADLTKAVREVVTAPQLVRVEVTREQPSPEFEPDIGFSLFFRLNNRLYYSIIA</sequence>
<dbReference type="AlphaFoldDB" id="A0A926QGX0"/>
<keyword evidence="2" id="KW-1185">Reference proteome</keyword>